<name>A0ACB8VKA8_9TELE</name>
<evidence type="ECO:0000313" key="1">
    <source>
        <dbReference type="EMBL" id="KAI3356105.1"/>
    </source>
</evidence>
<evidence type="ECO:0000313" key="2">
    <source>
        <dbReference type="Proteomes" id="UP000831701"/>
    </source>
</evidence>
<accession>A0ACB8VKA8</accession>
<feature type="non-terminal residue" evidence="1">
    <location>
        <position position="3458"/>
    </location>
</feature>
<sequence>MEVNGRVLPPSIPEDAEAPDHVLHGEMNGHQRLRGGDGGEAEVPVSKSQRRKSDVKVYKEFCDFYARFNMANALANAMCERCKSGFAPAEKIVNSNGELYHEQCFVCAQCFQQFPEGLFYEFEGRKYCEHDFQMLFAPCCHQCGEFIIGRVIKAMNNSWHPDCFCCDICQAVLADVGFVKNAGRHLCRPCHNREKARGLGKYICQKCHAIIEEQPLLFKNDPYHPDHFNCNNCGKELTADARELKGELYCLPCHDKMGVPICGACRRPIEGRVVNAMGKQWHVEHHVCTVCERPFQGHPFYERGGRAYCERHFDMHFVCAKCEKPFLGHRHYERKGLAYCETHYNQLFGDVCYHCNRVIEGDVVSALNKAWCVNCFACSTCNTKLTLKNKFVEFDMKPVCKKCYEKFPLELKKRLKKLSETVARKHVSEYLKVQERDPKAHKFLGQLYEREGDTNKAVGCYKRSVDLNPAQRDLVLKVAELLVSKEECDSRAEFWVEKAAKLLPGNPAVFNLKERLLSRQGQPGWNRLFDLLQAELAARPADPHVNVKLVQLFCQDGRLDEAVKHCLAAEKRGMLSRSLDWYTVVLHTLQEYVAQPSVSSNEKMYRRLQRELLLAHCSLLRITLSESSVQPSLDALKGFDQAMQTLSGVASRQADDLSEVFVEMRGHLYLHAATLLLKLAQDRQQTWRAVIDLAALCYLLAYQVPRPKAKVTKRDQTAPQLLELLASDRQSQAGHMLLNLGTDPSTLIREVVEAFGNRSGQESLFEHLFGLQASTRSSFIANDDIRSINSMAPEPSQLAKWDAGSILLHGGDLQHLSWLGLQWTLLGERPALRDWLQQLFPRLTLETSKLDTNAPESICLLDLEVFLYGVAFCSHCQLQETAKISSGVNQQQQQQLYEPRCLPLPLLRLLTTDRQREWWDAIYSLIHKRAAPGMSGKLRMIVQHGLNTLRAGEKHGLQPALAIHWAQCLSQTGDGVNSYYDQNEYISRSVHYWKVVLPLLERIKNRRSIAEPLDPLFIHFPSKDIQISAVRGYEEEAKIAYAVLLDIEGKTEEAIAALETINNMSSIWHLAQIYQRLSEEASNGVEETQDRCITFLRKFRTYLSKIYNANADDIEKLPVSMEEVVDLLNDVNQQLGESGEAMDEEEEKEEEGRRGPTHSSPAHPTETSTTISHIKFSTPSPNKSIVSPSKRHLISPKTPPHWVEDQKSLLQMLCQQVEALKNEVHDLRHNSSGTAGSPHHKMYGESYGAEGLQEPFTPVQSYHGAPLTVATTGPSVYYNQSPAYNSQYLLRTAANVTPTKGPMYGMNRMPPQQHMYAYQQPTHTPPLQTAPACIYPPQEPVFGAPLRFESPATSLLSPYSEEYYAQSVTQQTTNPPLPEPGYFTKPSVVPVQPPKSIEGKPMDFGKLSFSQQAPAEVPKVPSFGAGAVAQSTPSATFKFNSNFKSNDGDFTFSASQAKHSESLLGLLTSDIPSKTDPVPERPPAQEQPPSQTGIFTFGNKNTTGFSFVDSAQSTGNGSLFGKVDQPFKFGDVSKPVFGLKKSTAEEERAVESDNDSTHVEEDEDGPHFEPIVPLPDKVDVKTGEEEEEEMFCNRAKLYRFDTETKEWKERGIGNIKILKHSTKGKVRLLMRREQVLKICANHYITGDMLLKPNAGSDKSWVWNAIDYADEEPKPEQLAIRFKTVDEASLFKAKFEEAQKVVAKSTEKPAQQEKKEESSKSSESIAAQFALKEGEWECTVCCVRNKPTDMRCAACQSANPNSSSKPDIQASGEPKASPFTFKFGTDSSKPSSSGTTFAGFGAFGASIPSSFTFGTSGSKSADTVTSAFGSGFGLQFGKKPGQWDCDSCSTRNESSADSCVSCKAPKASPITPAPAQMAPAAEAPAAQTSVPAVVSGFGDQFSKKPGQWDCDVCEIRNEASADKCVACKAPNPAAKSTDGMWDCNNCLVRNDASATECVSCHTRHEISSLEAMFAKKDGEWDCDICLVRNSASVDKCVACQTPNPNAKSTTSTAPSASAFSFTFGTKSSSSQPAGTGFTMPFETGSTFQFGQNKDKSSPASFKFEAPQSGSSTASTSGFSFSMPVPAGGFKFGIQEPAKETPSTDNQTPQSGSASSFLKSIADKHKEKENVSTSSVDQTEQDQNPLFAGKPNSFSFADLAKSSGGDFQFGQKDPDFKGFSGAGEQVFSSLQATPTKTDATNELEDDDMYKTEENDDIQFEPVVQMPDKVELVTGEEDEQVLYSQRVKLFRFDSGTSQWKERGVGTLKFLKNNTNGRLRVLMRREQVLKVCANHWITTTMNLKPLAGSDKAWIWMANDFSDGDAKLEQLAAKFKSPELAEEFKEKFEECQRLLLDIPLQTPHKLVDSGRTARLIQKAEEMKSGLKDLKSFLTDDKTKIRDEDSRAEVTTSSDVSSLAIKPHGETTGPTLEWDNYDLREEALDDTADSSVYASPIASSPLRKNLFRFGESTGGFSFSFQPGISPAKSPAKLNQSRASVGTDDEQDVTQDEERDGQYFEPVVPLPDLVEISTGEENEQVVFSHRAKLYRYDKELGQWKERGIGDLKVLQNYDTKRVRLIMRRDQVLKICANHWITAAMKLEPMKGAEKAWVWSAMDFAEVGEGNIEQLAVRFKLQDTANAFKQVFEDAKVAQEKKELMTPVTCGSAAPQDSGPTASAKTASTTVCGKAAIAVLEETTKERTELSAESNQGATGSSSPVNPSKTVMSPPKFVFGTDSLQKFFGHPRFQSDTEESAPGLKAKESGCPAKASPAAPAFKIPEKGLDFRLFKDNPMAFWTSTSTTQFESPGTLITAVCVNTSQLSPGWPLLLDRNNLDARSPVVLLSYLAVAGAAGGGSAGLDEDSEVEVVYVREPTAEQAALARKLQLPLTFFCYQNEPGYTSDDQTDDEDYESAVKALNGKLYPDPPVKKGAACGDEADCQVVWEKKPTPEEEEKAKSLQLPPTFFCGLSTTDSDPDQDKPEDFETEVRKAQQDLDAQLNQAETSGPSSSTTEAAGITSKPEEQTPDQPTEGQSEAPSIISPIDLSTKKSPEPESSTETAAAASTAVTAGPDSSSFGFNSFGGFSFADLAKNTDGFAFGSADSNFSWANAGAAVFGSTVTSAPKNNGDEEGSDEEEAVNNVDIHFEPIVSLPEVETKSGEEDEEILFKERAKLYRWDRDLSQWKERGIGDIKILFHPIKHYYRILMRREQVLRVCANHTITQAMELKPMNASANALIWTATDYSDGDGVVEQLAAKFKTPEIAESFKKTFCECQNHIGQTNSDASSVSSPQMSRVQEHSRDTNPRVFLKVAADGEPLGTVTIELFSHIVPKTAENFRALCTSEKGFGLRDSIFHRVIPSFMCQGGDITNSDGTGGKSIYGSKFEDENFDVRHTGPGILSMANRGRDTNNSQFFITLKKAEHLDFKHVAFGWVLDGMDVVQQMGELGTKGGTPTKKLVITDGLRTA</sequence>
<keyword evidence="2" id="KW-1185">Reference proteome</keyword>
<comment type="caution">
    <text evidence="1">The sequence shown here is derived from an EMBL/GenBank/DDBJ whole genome shotgun (WGS) entry which is preliminary data.</text>
</comment>
<dbReference type="EMBL" id="CM041550">
    <property type="protein sequence ID" value="KAI3356105.1"/>
    <property type="molecule type" value="Genomic_DNA"/>
</dbReference>
<protein>
    <submittedName>
        <fullName evidence="1">Uncharacterized protein</fullName>
    </submittedName>
</protein>
<gene>
    <name evidence="1" type="ORF">L3Q82_017369</name>
</gene>
<dbReference type="Proteomes" id="UP000831701">
    <property type="component" value="Chromosome 20"/>
</dbReference>
<proteinExistence type="predicted"/>
<organism evidence="1 2">
    <name type="scientific">Scortum barcoo</name>
    <name type="common">barcoo grunter</name>
    <dbReference type="NCBI Taxonomy" id="214431"/>
    <lineage>
        <taxon>Eukaryota</taxon>
        <taxon>Metazoa</taxon>
        <taxon>Chordata</taxon>
        <taxon>Craniata</taxon>
        <taxon>Vertebrata</taxon>
        <taxon>Euteleostomi</taxon>
        <taxon>Actinopterygii</taxon>
        <taxon>Neopterygii</taxon>
        <taxon>Teleostei</taxon>
        <taxon>Neoteleostei</taxon>
        <taxon>Acanthomorphata</taxon>
        <taxon>Eupercaria</taxon>
        <taxon>Centrarchiformes</taxon>
        <taxon>Terapontoidei</taxon>
        <taxon>Terapontidae</taxon>
        <taxon>Scortum</taxon>
    </lineage>
</organism>
<reference evidence="1" key="1">
    <citation type="submission" date="2022-04" db="EMBL/GenBank/DDBJ databases">
        <title>Jade perch genome.</title>
        <authorList>
            <person name="Chao B."/>
        </authorList>
    </citation>
    <scope>NUCLEOTIDE SEQUENCE</scope>
    <source>
        <strain evidence="1">CB-2022</strain>
    </source>
</reference>